<protein>
    <recommendedName>
        <fullName evidence="5">NLGase</fullName>
    </recommendedName>
</protein>
<dbReference type="Gene3D" id="1.50.10.10">
    <property type="match status" value="1"/>
</dbReference>
<name>A0AAD4K4V6_9MUSC</name>
<dbReference type="InterPro" id="IPR006775">
    <property type="entry name" value="GH116_catalytic"/>
</dbReference>
<evidence type="ECO:0000259" key="1">
    <source>
        <dbReference type="Pfam" id="PF04685"/>
    </source>
</evidence>
<proteinExistence type="predicted"/>
<dbReference type="InterPro" id="IPR008928">
    <property type="entry name" value="6-hairpin_glycosidase_sf"/>
</dbReference>
<dbReference type="PIRSF" id="PIRSF028944">
    <property type="entry name" value="Beta_gluc_GBA2"/>
    <property type="match status" value="1"/>
</dbReference>
<dbReference type="Pfam" id="PF12215">
    <property type="entry name" value="Glyco_hydr_116N"/>
    <property type="match status" value="1"/>
</dbReference>
<dbReference type="SUPFAM" id="SSF48208">
    <property type="entry name" value="Six-hairpin glycosidases"/>
    <property type="match status" value="1"/>
</dbReference>
<evidence type="ECO:0008006" key="5">
    <source>
        <dbReference type="Google" id="ProtNLM"/>
    </source>
</evidence>
<dbReference type="PANTHER" id="PTHR12654">
    <property type="entry name" value="BILE ACID BETA-GLUCOSIDASE-RELATED"/>
    <property type="match status" value="1"/>
</dbReference>
<dbReference type="GO" id="GO:0004348">
    <property type="term" value="F:glucosylceramidase activity"/>
    <property type="evidence" value="ECO:0007669"/>
    <property type="project" value="InterPro"/>
</dbReference>
<feature type="domain" description="Glycosyl-hydrolase family 116 N-terminal" evidence="2">
    <location>
        <begin position="122"/>
        <end position="457"/>
    </location>
</feature>
<dbReference type="InterPro" id="IPR052566">
    <property type="entry name" value="Non-lysos_glucosylceramidase"/>
</dbReference>
<dbReference type="GO" id="GO:0008422">
    <property type="term" value="F:beta-glucosidase activity"/>
    <property type="evidence" value="ECO:0007669"/>
    <property type="project" value="TreeGrafter"/>
</dbReference>
<comment type="caution">
    <text evidence="3">The sequence shown here is derived from an EMBL/GenBank/DDBJ whole genome shotgun (WGS) entry which is preliminary data.</text>
</comment>
<dbReference type="PANTHER" id="PTHR12654:SF0">
    <property type="entry name" value="NON-LYSOSOMAL GLUCOSYLCERAMIDASE"/>
    <property type="match status" value="1"/>
</dbReference>
<dbReference type="GO" id="GO:0006680">
    <property type="term" value="P:glucosylceramide catabolic process"/>
    <property type="evidence" value="ECO:0007669"/>
    <property type="project" value="InterPro"/>
</dbReference>
<dbReference type="InterPro" id="IPR024462">
    <property type="entry name" value="GH116_N"/>
</dbReference>
<dbReference type="EMBL" id="JAJJHW010001127">
    <property type="protein sequence ID" value="KAH8376930.1"/>
    <property type="molecule type" value="Genomic_DNA"/>
</dbReference>
<reference evidence="3" key="1">
    <citation type="journal article" date="2021" name="Mol. Ecol. Resour.">
        <title>Phylogenomic analyses of the genus Drosophila reveals genomic signals of climate adaptation.</title>
        <authorList>
            <person name="Li F."/>
            <person name="Rane R.V."/>
            <person name="Luria V."/>
            <person name="Xiong Z."/>
            <person name="Chen J."/>
            <person name="Li Z."/>
            <person name="Catullo R.A."/>
            <person name="Griffin P.C."/>
            <person name="Schiffer M."/>
            <person name="Pearce S."/>
            <person name="Lee S.F."/>
            <person name="McElroy K."/>
            <person name="Stocker A."/>
            <person name="Shirriffs J."/>
            <person name="Cockerell F."/>
            <person name="Coppin C."/>
            <person name="Sgro C.M."/>
            <person name="Karger A."/>
            <person name="Cain J.W."/>
            <person name="Weber J.A."/>
            <person name="Santpere G."/>
            <person name="Kirschner M.W."/>
            <person name="Hoffmann A.A."/>
            <person name="Oakeshott J.G."/>
            <person name="Zhang G."/>
        </authorList>
    </citation>
    <scope>NUCLEOTIDE SEQUENCE</scope>
    <source>
        <strain evidence="3">BGI-SZ-2011g</strain>
    </source>
</reference>
<accession>A0AAD4K4V6</accession>
<organism evidence="3 4">
    <name type="scientific">Drosophila rubida</name>
    <dbReference type="NCBI Taxonomy" id="30044"/>
    <lineage>
        <taxon>Eukaryota</taxon>
        <taxon>Metazoa</taxon>
        <taxon>Ecdysozoa</taxon>
        <taxon>Arthropoda</taxon>
        <taxon>Hexapoda</taxon>
        <taxon>Insecta</taxon>
        <taxon>Pterygota</taxon>
        <taxon>Neoptera</taxon>
        <taxon>Endopterygota</taxon>
        <taxon>Diptera</taxon>
        <taxon>Brachycera</taxon>
        <taxon>Muscomorpha</taxon>
        <taxon>Ephydroidea</taxon>
        <taxon>Drosophilidae</taxon>
        <taxon>Drosophila</taxon>
    </lineage>
</organism>
<dbReference type="InterPro" id="IPR012341">
    <property type="entry name" value="6hp_glycosidase-like_sf"/>
</dbReference>
<evidence type="ECO:0000313" key="4">
    <source>
        <dbReference type="Proteomes" id="UP001200034"/>
    </source>
</evidence>
<dbReference type="GO" id="GO:0016020">
    <property type="term" value="C:membrane"/>
    <property type="evidence" value="ECO:0007669"/>
    <property type="project" value="InterPro"/>
</dbReference>
<dbReference type="InterPro" id="IPR014551">
    <property type="entry name" value="B_Glucosidase_GBA2-typ"/>
</dbReference>
<sequence>MASTVELTTTTTTATTPVANGTATAAADSASAVYAEQLQQEEERQAGESIEITAVPRYGLKLKFDHVWPEKRNQNLRPSIKQSLPMVPLACRYAAYYWKVSREGRRVYMDYYYMENGKQIYGVPIGGIGGGSIGRGYAGEFCRFQMRPGIYEYNVVHANQFIVTIKDHKGCTVFQSLLSKCSTSKSHKAKTNNNEADADEAEAQKTKCQLPNCSSRPRQPLSAWHSNIEDSRCSYTGLYPRAWTEYDLSHYGVRLVCRQISPVIPHDYKDSSLPCAVFVWSAENVCDQERKVSITFTFKNGTGNKKLDAEGNAESQLISEGNAKGVAIKQRINDMPCSYNLACRVLPEISITRCPQFDPAGNGEQLWAQLKEHGQLNEQPTTETLKSKDIGVAVCAQLALKPQSSHELEFVLAWDMPKIQFPRKLQTHTRYYTKYFDDNGESGPRICEYALKHYPSWERLIDAWQRPILNDDGLPDWYKCAIFNQLYFISDGGTLWLKCDSSLGTPLTYDDPRLAYGRFGYLEGHEYRMYNTYDVHFYASPALAHLWPNLQVSLQYDFKDAIGAELNDTRKMLYDGKVMPRKVKNCVPHDLGDPDEGKLLENRIHTVDHSNVILYVIAEPFTLINCYNIHDVNDWKDLNTKFVLQVYRDYYVLNELAQAQADNASKFSSIEFIDKESLYELYSQDNKRKNSADEKQQNRKSASMYINETNGKVYLMDAMGYLKAMYGACKAIMERTIEYDKDNDGLIENTKMPDQTYDSWVMDGPSAYCSGLWLAALQTMSVMATLLDQPNDCLRYQDILEKGKNSLEEKLWNGSYYRFDLSHNHRDTIMADQLCGHWYLKSCGFDYEIYPKENVRTALKRIYDNNVMGFHEGNIGAANGFIANANEPSKPGHVDGSNIQAEEVWPGVVYALAATMLQEGMFDEAFQTAGGMYKTISERIGMNFETPEALYGEKRYRSIGYMRPLSIWSMQVAWERRKALRD</sequence>
<dbReference type="Proteomes" id="UP001200034">
    <property type="component" value="Unassembled WGS sequence"/>
</dbReference>
<dbReference type="GO" id="GO:0005975">
    <property type="term" value="P:carbohydrate metabolic process"/>
    <property type="evidence" value="ECO:0007669"/>
    <property type="project" value="InterPro"/>
</dbReference>
<evidence type="ECO:0000313" key="3">
    <source>
        <dbReference type="EMBL" id="KAH8376930.1"/>
    </source>
</evidence>
<keyword evidence="4" id="KW-1185">Reference proteome</keyword>
<evidence type="ECO:0000259" key="2">
    <source>
        <dbReference type="Pfam" id="PF12215"/>
    </source>
</evidence>
<gene>
    <name evidence="3" type="ORF">KR093_002285</name>
</gene>
<feature type="domain" description="Glycosyl-hydrolase family 116 catalytic region" evidence="1">
    <location>
        <begin position="517"/>
        <end position="970"/>
    </location>
</feature>
<dbReference type="AlphaFoldDB" id="A0AAD4K4V6"/>
<dbReference type="Pfam" id="PF04685">
    <property type="entry name" value="DUF608"/>
    <property type="match status" value="1"/>
</dbReference>